<evidence type="ECO:0000313" key="3">
    <source>
        <dbReference type="Proteomes" id="UP001151234"/>
    </source>
</evidence>
<accession>A0A9X3UN37</accession>
<comment type="caution">
    <text evidence="2">The sequence shown here is derived from an EMBL/GenBank/DDBJ whole genome shotgun (WGS) entry which is preliminary data.</text>
</comment>
<keyword evidence="1" id="KW-0175">Coiled coil</keyword>
<dbReference type="Pfam" id="PF06676">
    <property type="entry name" value="DUF1178"/>
    <property type="match status" value="1"/>
</dbReference>
<name>A0A9X3UN37_9HYPH</name>
<protein>
    <submittedName>
        <fullName evidence="2">DUF1178 family protein</fullName>
    </submittedName>
</protein>
<gene>
    <name evidence="2" type="ORF">OQ273_23100</name>
</gene>
<reference evidence="2" key="1">
    <citation type="submission" date="2022-11" db="EMBL/GenBank/DDBJ databases">
        <title>Draft genome sequence of Hoeflea poritis E7-10 and Hoeflea prorocentri PM5-8, separated from scleractinian coral Porites lutea and marine dinoflagellate.</title>
        <authorList>
            <person name="Zhang G."/>
            <person name="Wei Q."/>
            <person name="Cai L."/>
        </authorList>
    </citation>
    <scope>NUCLEOTIDE SEQUENCE</scope>
    <source>
        <strain evidence="2">PM5-8</strain>
    </source>
</reference>
<keyword evidence="3" id="KW-1185">Reference proteome</keyword>
<evidence type="ECO:0000313" key="2">
    <source>
        <dbReference type="EMBL" id="MDA5401479.1"/>
    </source>
</evidence>
<dbReference type="RefSeq" id="WP_267993463.1">
    <property type="nucleotide sequence ID" value="NZ_JAPJZI010000002.1"/>
</dbReference>
<evidence type="ECO:0000256" key="1">
    <source>
        <dbReference type="SAM" id="Coils"/>
    </source>
</evidence>
<dbReference type="PIRSF" id="PIRSF032131">
    <property type="entry name" value="UCP032131"/>
    <property type="match status" value="1"/>
</dbReference>
<sequence>MIKFDLICDKQHSFEAWFSGNEDFEKQRDAKLVECPHCGSSSVEKALMAPSVSTARSKEASMQLAMNNTQKAAIDQLRQAVKTIRENSEDVGERFPEEARKIHYGESEERGIIGQAKPDEVKSLLDEGVGVAPLPDLPEEKN</sequence>
<dbReference type="InterPro" id="IPR009562">
    <property type="entry name" value="DUF1178"/>
</dbReference>
<feature type="coiled-coil region" evidence="1">
    <location>
        <begin position="67"/>
        <end position="94"/>
    </location>
</feature>
<proteinExistence type="predicted"/>
<dbReference type="AlphaFoldDB" id="A0A9X3UN37"/>
<dbReference type="EMBL" id="JAPJZI010000002">
    <property type="protein sequence ID" value="MDA5401479.1"/>
    <property type="molecule type" value="Genomic_DNA"/>
</dbReference>
<organism evidence="2 3">
    <name type="scientific">Hoeflea prorocentri</name>
    <dbReference type="NCBI Taxonomy" id="1922333"/>
    <lineage>
        <taxon>Bacteria</taxon>
        <taxon>Pseudomonadati</taxon>
        <taxon>Pseudomonadota</taxon>
        <taxon>Alphaproteobacteria</taxon>
        <taxon>Hyphomicrobiales</taxon>
        <taxon>Rhizobiaceae</taxon>
        <taxon>Hoeflea</taxon>
    </lineage>
</organism>
<dbReference type="Proteomes" id="UP001151234">
    <property type="component" value="Unassembled WGS sequence"/>
</dbReference>